<dbReference type="Gene3D" id="3.30.200.20">
    <property type="entry name" value="Phosphorylase Kinase, domain 1"/>
    <property type="match status" value="1"/>
</dbReference>
<comment type="caution">
    <text evidence="7">The sequence shown here is derived from an EMBL/GenBank/DDBJ whole genome shotgun (WGS) entry which is preliminary data.</text>
</comment>
<dbReference type="Pfam" id="PF00400">
    <property type="entry name" value="WD40"/>
    <property type="match status" value="3"/>
</dbReference>
<evidence type="ECO:0000259" key="6">
    <source>
        <dbReference type="PROSITE" id="PS50011"/>
    </source>
</evidence>
<dbReference type="PROSITE" id="PS00108">
    <property type="entry name" value="PROTEIN_KINASE_ST"/>
    <property type="match status" value="1"/>
</dbReference>
<dbReference type="EMBL" id="JACCFO010000001">
    <property type="protein sequence ID" value="NYI98030.1"/>
    <property type="molecule type" value="Genomic_DNA"/>
</dbReference>
<evidence type="ECO:0000313" key="8">
    <source>
        <dbReference type="Proteomes" id="UP000575985"/>
    </source>
</evidence>
<dbReference type="SMART" id="SM00220">
    <property type="entry name" value="S_TKc"/>
    <property type="match status" value="1"/>
</dbReference>
<dbReference type="Gene3D" id="2.130.10.10">
    <property type="entry name" value="YVTN repeat-like/Quinoprotein amine dehydrogenase"/>
    <property type="match status" value="2"/>
</dbReference>
<dbReference type="InterPro" id="IPR008271">
    <property type="entry name" value="Ser/Thr_kinase_AS"/>
</dbReference>
<dbReference type="CDD" id="cd00200">
    <property type="entry name" value="WD40"/>
    <property type="match status" value="1"/>
</dbReference>
<evidence type="ECO:0000256" key="4">
    <source>
        <dbReference type="PROSITE-ProRule" id="PRU10141"/>
    </source>
</evidence>
<keyword evidence="2 4" id="KW-0067">ATP-binding</keyword>
<dbReference type="SUPFAM" id="SSF50998">
    <property type="entry name" value="Quinoprotein alcohol dehydrogenase-like"/>
    <property type="match status" value="1"/>
</dbReference>
<dbReference type="AlphaFoldDB" id="A0A853BSS7"/>
<dbReference type="Gene3D" id="1.10.510.10">
    <property type="entry name" value="Transferase(Phosphotransferase) domain 1"/>
    <property type="match status" value="1"/>
</dbReference>
<feature type="repeat" description="WD" evidence="3">
    <location>
        <begin position="517"/>
        <end position="558"/>
    </location>
</feature>
<dbReference type="InterPro" id="IPR011047">
    <property type="entry name" value="Quinoprotein_ADH-like_sf"/>
</dbReference>
<feature type="region of interest" description="Disordered" evidence="5">
    <location>
        <begin position="370"/>
        <end position="400"/>
    </location>
</feature>
<protein>
    <recommendedName>
        <fullName evidence="6">Protein kinase domain-containing protein</fullName>
    </recommendedName>
</protein>
<reference evidence="7 8" key="1">
    <citation type="submission" date="2020-07" db="EMBL/GenBank/DDBJ databases">
        <title>Sequencing the genomes of 1000 actinobacteria strains.</title>
        <authorList>
            <person name="Klenk H.-P."/>
        </authorList>
    </citation>
    <scope>NUCLEOTIDE SEQUENCE [LARGE SCALE GENOMIC DNA]</scope>
    <source>
        <strain evidence="7 8">DSM 45927</strain>
    </source>
</reference>
<dbReference type="Pfam" id="PF12894">
    <property type="entry name" value="ANAPC4_WD40"/>
    <property type="match status" value="1"/>
</dbReference>
<dbReference type="InterPro" id="IPR017441">
    <property type="entry name" value="Protein_kinase_ATP_BS"/>
</dbReference>
<feature type="compositionally biased region" description="Gly residues" evidence="5">
    <location>
        <begin position="273"/>
        <end position="293"/>
    </location>
</feature>
<dbReference type="PROSITE" id="PS50294">
    <property type="entry name" value="WD_REPEATS_REGION"/>
    <property type="match status" value="2"/>
</dbReference>
<dbReference type="CDD" id="cd14014">
    <property type="entry name" value="STKc_PknB_like"/>
    <property type="match status" value="1"/>
</dbReference>
<feature type="region of interest" description="Disordered" evidence="5">
    <location>
        <begin position="269"/>
        <end position="312"/>
    </location>
</feature>
<dbReference type="GO" id="GO:0005524">
    <property type="term" value="F:ATP binding"/>
    <property type="evidence" value="ECO:0007669"/>
    <property type="project" value="UniProtKB-UniRule"/>
</dbReference>
<accession>A0A853BSS7</accession>
<evidence type="ECO:0000256" key="3">
    <source>
        <dbReference type="PROSITE-ProRule" id="PRU00221"/>
    </source>
</evidence>
<organism evidence="7 8">
    <name type="scientific">Streptomonospora nanhaiensis</name>
    <dbReference type="NCBI Taxonomy" id="1323731"/>
    <lineage>
        <taxon>Bacteria</taxon>
        <taxon>Bacillati</taxon>
        <taxon>Actinomycetota</taxon>
        <taxon>Actinomycetes</taxon>
        <taxon>Streptosporangiales</taxon>
        <taxon>Nocardiopsidaceae</taxon>
        <taxon>Streptomonospora</taxon>
    </lineage>
</organism>
<sequence length="684" mass="69259">MEPLEPSDPARIGAFRLTHRLGEGGMGRVYLARTASGRQVAVKVIRSGLVQDSGFRARFAREVDAARRVGGFHTASVVDADLSAAPPWIATAYIAGPTLYRRVREHGPIAPPALHVLAVGLAEGLQAIHACGLVHRDLKPGNVIMTHDGPRIIDFGIARPLGADTLTGNESVVGTLPYMSPEQVDGSGVGPASDLFSLGTVLAFAATGANPFKAPTMAETVHRLTGPPPDLGGVDPVTRELIADCWNRDPGARPTPDAILTRFAEGVLRDSGAGPGAGGPGGPAARGAGGPSGGAEAPGARPDEAPPPVTAAPAATERILDAATPRRDPHPRRPPVWLLVGAGAMVAALVVATGAVWGVSLLLGAEAAEGEGGATTGEGGAAGASVRFPPGPTPTPQGEGGEVRTVAVGPGGTIAAGGDDLAFSLWDAATGEPVTTVNGGFHVDALAFSPDGGLLAVGGSYTDVVLWDPQTEENVATLGSTATEIAFSPDGRTVATAIGATRLWDVETGEQTATLDEADNDVMVTALAFSPDGATVATAEGEGPVRLWDAETGEETAAFEHDDYVFSLAFSPDGAVLAAGTETEAEQGAVLLWDAESGEEESELHHDGRVDSVAFHPDGGMLASGGADIAVWDTGTGRPIAEHLAGGTWTRSVAFSPDGTVLAAGGEDGIVRTWGVEAAGTATD</sequence>
<keyword evidence="8" id="KW-1185">Reference proteome</keyword>
<dbReference type="InterPro" id="IPR011009">
    <property type="entry name" value="Kinase-like_dom_sf"/>
</dbReference>
<keyword evidence="1 4" id="KW-0547">Nucleotide-binding</keyword>
<dbReference type="InterPro" id="IPR001680">
    <property type="entry name" value="WD40_rpt"/>
</dbReference>
<dbReference type="InterPro" id="IPR024977">
    <property type="entry name" value="Apc4-like_WD40_dom"/>
</dbReference>
<feature type="binding site" evidence="4">
    <location>
        <position position="43"/>
    </location>
    <ligand>
        <name>ATP</name>
        <dbReference type="ChEBI" id="CHEBI:30616"/>
    </ligand>
</feature>
<feature type="domain" description="Protein kinase" evidence="6">
    <location>
        <begin position="15"/>
        <end position="268"/>
    </location>
</feature>
<dbReference type="InterPro" id="IPR015943">
    <property type="entry name" value="WD40/YVTN_repeat-like_dom_sf"/>
</dbReference>
<proteinExistence type="predicted"/>
<dbReference type="SUPFAM" id="SSF56112">
    <property type="entry name" value="Protein kinase-like (PK-like)"/>
    <property type="match status" value="1"/>
</dbReference>
<name>A0A853BSS7_9ACTN</name>
<dbReference type="Proteomes" id="UP000575985">
    <property type="component" value="Unassembled WGS sequence"/>
</dbReference>
<gene>
    <name evidence="7" type="ORF">HNR12_004307</name>
</gene>
<dbReference type="GO" id="GO:0004672">
    <property type="term" value="F:protein kinase activity"/>
    <property type="evidence" value="ECO:0007669"/>
    <property type="project" value="InterPro"/>
</dbReference>
<dbReference type="SMART" id="SM00320">
    <property type="entry name" value="WD40"/>
    <property type="match status" value="7"/>
</dbReference>
<dbReference type="Pfam" id="PF00069">
    <property type="entry name" value="Pkinase"/>
    <property type="match status" value="1"/>
</dbReference>
<evidence type="ECO:0000256" key="1">
    <source>
        <dbReference type="ARBA" id="ARBA00022741"/>
    </source>
</evidence>
<dbReference type="PROSITE" id="PS50011">
    <property type="entry name" value="PROTEIN_KINASE_DOM"/>
    <property type="match status" value="1"/>
</dbReference>
<keyword evidence="3" id="KW-0853">WD repeat</keyword>
<feature type="repeat" description="WD" evidence="3">
    <location>
        <begin position="652"/>
        <end position="684"/>
    </location>
</feature>
<dbReference type="PANTHER" id="PTHR19879:SF9">
    <property type="entry name" value="TRANSCRIPTION INITIATION FACTOR TFIID SUBUNIT 5"/>
    <property type="match status" value="1"/>
</dbReference>
<evidence type="ECO:0000313" key="7">
    <source>
        <dbReference type="EMBL" id="NYI98030.1"/>
    </source>
</evidence>
<dbReference type="PANTHER" id="PTHR19879">
    <property type="entry name" value="TRANSCRIPTION INITIATION FACTOR TFIID"/>
    <property type="match status" value="1"/>
</dbReference>
<dbReference type="PROSITE" id="PS50082">
    <property type="entry name" value="WD_REPEATS_2"/>
    <property type="match status" value="3"/>
</dbReference>
<evidence type="ECO:0000256" key="2">
    <source>
        <dbReference type="ARBA" id="ARBA00022840"/>
    </source>
</evidence>
<dbReference type="InterPro" id="IPR000719">
    <property type="entry name" value="Prot_kinase_dom"/>
</dbReference>
<feature type="compositionally biased region" description="Gly residues" evidence="5">
    <location>
        <begin position="370"/>
        <end position="382"/>
    </location>
</feature>
<dbReference type="PROSITE" id="PS00107">
    <property type="entry name" value="PROTEIN_KINASE_ATP"/>
    <property type="match status" value="1"/>
</dbReference>
<dbReference type="RefSeq" id="WP_179769256.1">
    <property type="nucleotide sequence ID" value="NZ_JACCFO010000001.1"/>
</dbReference>
<feature type="repeat" description="WD" evidence="3">
    <location>
        <begin position="443"/>
        <end position="477"/>
    </location>
</feature>
<evidence type="ECO:0000256" key="5">
    <source>
        <dbReference type="SAM" id="MobiDB-lite"/>
    </source>
</evidence>